<evidence type="ECO:0000256" key="1">
    <source>
        <dbReference type="SAM" id="SignalP"/>
    </source>
</evidence>
<comment type="caution">
    <text evidence="2">The sequence shown here is derived from an EMBL/GenBank/DDBJ whole genome shotgun (WGS) entry which is preliminary data.</text>
</comment>
<dbReference type="PANTHER" id="PTHR39327">
    <property type="match status" value="1"/>
</dbReference>
<dbReference type="InterPro" id="IPR010319">
    <property type="entry name" value="Transglutaminase-like_Cys_pept"/>
</dbReference>
<dbReference type="Pfam" id="PF06035">
    <property type="entry name" value="Peptidase_C93"/>
    <property type="match status" value="1"/>
</dbReference>
<protein>
    <recommendedName>
        <fullName evidence="4">Transglutaminase</fullName>
    </recommendedName>
</protein>
<evidence type="ECO:0000313" key="2">
    <source>
        <dbReference type="EMBL" id="RVQ69481.1"/>
    </source>
</evidence>
<evidence type="ECO:0008006" key="4">
    <source>
        <dbReference type="Google" id="ProtNLM"/>
    </source>
</evidence>
<proteinExistence type="predicted"/>
<name>A0A437H1G7_9SPHN</name>
<feature type="signal peptide" evidence="1">
    <location>
        <begin position="1"/>
        <end position="20"/>
    </location>
</feature>
<accession>A0A437H1G7</accession>
<dbReference type="Gene3D" id="3.10.620.30">
    <property type="match status" value="1"/>
</dbReference>
<feature type="chain" id="PRO_5019110902" description="Transglutaminase" evidence="1">
    <location>
        <begin position="21"/>
        <end position="274"/>
    </location>
</feature>
<keyword evidence="1" id="KW-0732">Signal</keyword>
<evidence type="ECO:0000313" key="3">
    <source>
        <dbReference type="Proteomes" id="UP000283003"/>
    </source>
</evidence>
<dbReference type="RefSeq" id="WP_127611671.1">
    <property type="nucleotide sequence ID" value="NZ_RXOL01000001.1"/>
</dbReference>
<sequence>MSLTAFLSVLQIAASAMVPAQMGFGPAEPAPSGICAPLQPEVARASEPVGETFILPGTGFAFVIPDAEVAEPAQPLPPCEPEPVRPRNLDIFGFYALPVGDGPMAARWGGGHLLDLADGDPGVASFVWSAARPGANPLAIVNERVNTEIRYVDDSGGDRWAPAAETLAKRSGDCEDLAIAKLALLAKAGVEMDRLFLLVVRDTGRQTDHAVAAVRWENRLWVLDNRIDQLQAAERVMDYVPLQSFSGQWAWTYGYKGGTGAASMARAGLPKPGN</sequence>
<dbReference type="OrthoDB" id="5401788at2"/>
<gene>
    <name evidence="2" type="ORF">EKN06_04740</name>
</gene>
<dbReference type="SUPFAM" id="SSF54001">
    <property type="entry name" value="Cysteine proteinases"/>
    <property type="match status" value="1"/>
</dbReference>
<keyword evidence="3" id="KW-1185">Reference proteome</keyword>
<dbReference type="InterPro" id="IPR038765">
    <property type="entry name" value="Papain-like_cys_pep_sf"/>
</dbReference>
<dbReference type="EMBL" id="RXOL01000001">
    <property type="protein sequence ID" value="RVQ69481.1"/>
    <property type="molecule type" value="Genomic_DNA"/>
</dbReference>
<reference evidence="2 3" key="1">
    <citation type="submission" date="2018-12" db="EMBL/GenBank/DDBJ databases">
        <title>Croceicoccus ponticola sp. nov., a lipolytic bacterium isolated from seawater.</title>
        <authorList>
            <person name="Yoon J.-H."/>
        </authorList>
    </citation>
    <scope>NUCLEOTIDE SEQUENCE [LARGE SCALE GENOMIC DNA]</scope>
    <source>
        <strain evidence="2 3">GM-16</strain>
    </source>
</reference>
<dbReference type="PANTHER" id="PTHR39327:SF1">
    <property type="entry name" value="BLR5470 PROTEIN"/>
    <property type="match status" value="1"/>
</dbReference>
<dbReference type="Proteomes" id="UP000283003">
    <property type="component" value="Unassembled WGS sequence"/>
</dbReference>
<organism evidence="2 3">
    <name type="scientific">Croceicoccus ponticola</name>
    <dbReference type="NCBI Taxonomy" id="2217664"/>
    <lineage>
        <taxon>Bacteria</taxon>
        <taxon>Pseudomonadati</taxon>
        <taxon>Pseudomonadota</taxon>
        <taxon>Alphaproteobacteria</taxon>
        <taxon>Sphingomonadales</taxon>
        <taxon>Erythrobacteraceae</taxon>
        <taxon>Croceicoccus</taxon>
    </lineage>
</organism>
<dbReference type="AlphaFoldDB" id="A0A437H1G7"/>